<proteinExistence type="predicted"/>
<accession>A0ABP5GJU4</accession>
<evidence type="ECO:0000313" key="2">
    <source>
        <dbReference type="Proteomes" id="UP001403094"/>
    </source>
</evidence>
<dbReference type="EMBL" id="BAAANQ010000002">
    <property type="protein sequence ID" value="GAA2045707.1"/>
    <property type="molecule type" value="Genomic_DNA"/>
</dbReference>
<gene>
    <name evidence="1" type="ORF">GCM10009757_12590</name>
</gene>
<organism evidence="1 2">
    <name type="scientific">Streptomyces cheonanensis</name>
    <dbReference type="NCBI Taxonomy" id="312720"/>
    <lineage>
        <taxon>Bacteria</taxon>
        <taxon>Bacillati</taxon>
        <taxon>Actinomycetota</taxon>
        <taxon>Actinomycetes</taxon>
        <taxon>Kitasatosporales</taxon>
        <taxon>Streptomycetaceae</taxon>
        <taxon>Streptomyces</taxon>
    </lineage>
</organism>
<dbReference type="RefSeq" id="WP_176127134.1">
    <property type="nucleotide sequence ID" value="NZ_BAAANQ010000002.1"/>
</dbReference>
<evidence type="ECO:0000313" key="1">
    <source>
        <dbReference type="EMBL" id="GAA2045707.1"/>
    </source>
</evidence>
<sequence length="78" mass="8634">MEIDQLVLLAQEAKGEDPVAGLAAAAEMRREMERLEAVLVRRARTQGRTWADIATALGISKQAVHKKYGGRGLFRNQD</sequence>
<protein>
    <submittedName>
        <fullName evidence="1">Sigma factor-like helix-turn-helix DNA-binding protein</fullName>
    </submittedName>
</protein>
<comment type="caution">
    <text evidence="1">The sequence shown here is derived from an EMBL/GenBank/DDBJ whole genome shotgun (WGS) entry which is preliminary data.</text>
</comment>
<name>A0ABP5GJU4_9ACTN</name>
<reference evidence="2" key="1">
    <citation type="journal article" date="2019" name="Int. J. Syst. Evol. Microbiol.">
        <title>The Global Catalogue of Microorganisms (GCM) 10K type strain sequencing project: providing services to taxonomists for standard genome sequencing and annotation.</title>
        <authorList>
            <consortium name="The Broad Institute Genomics Platform"/>
            <consortium name="The Broad Institute Genome Sequencing Center for Infectious Disease"/>
            <person name="Wu L."/>
            <person name="Ma J."/>
        </authorList>
    </citation>
    <scope>NUCLEOTIDE SEQUENCE [LARGE SCALE GENOMIC DNA]</scope>
    <source>
        <strain evidence="2">JCM 14549</strain>
    </source>
</reference>
<dbReference type="Proteomes" id="UP001403094">
    <property type="component" value="Unassembled WGS sequence"/>
</dbReference>
<keyword evidence="2" id="KW-1185">Reference proteome</keyword>